<evidence type="ECO:0000256" key="10">
    <source>
        <dbReference type="ARBA" id="ARBA00023004"/>
    </source>
</evidence>
<feature type="binding site" evidence="13 14">
    <location>
        <position position="65"/>
    </location>
    <ligand>
        <name>[4Fe-4S] cluster</name>
        <dbReference type="ChEBI" id="CHEBI:49883"/>
        <note>4Fe-4S-S-AdoMet</note>
    </ligand>
</feature>
<dbReference type="KEGG" id="pary:A4V02_10090"/>
<evidence type="ECO:0000256" key="9">
    <source>
        <dbReference type="ARBA" id="ARBA00022756"/>
    </source>
</evidence>
<evidence type="ECO:0000256" key="6">
    <source>
        <dbReference type="ARBA" id="ARBA00022691"/>
    </source>
</evidence>
<dbReference type="InterPro" id="IPR002684">
    <property type="entry name" value="Biotin_synth/BioAB"/>
</dbReference>
<accession>A0A1Z2XHG5</accession>
<evidence type="ECO:0000256" key="11">
    <source>
        <dbReference type="ARBA" id="ARBA00023014"/>
    </source>
</evidence>
<dbReference type="UniPathway" id="UPA00078">
    <property type="reaction ID" value="UER00162"/>
</dbReference>
<dbReference type="OrthoDB" id="9786826at2"/>
<evidence type="ECO:0000256" key="5">
    <source>
        <dbReference type="ARBA" id="ARBA00022679"/>
    </source>
</evidence>
<dbReference type="PROSITE" id="PS51918">
    <property type="entry name" value="RADICAL_SAM"/>
    <property type="match status" value="1"/>
</dbReference>
<organism evidence="16 17">
    <name type="scientific">Muribaculum intestinale</name>
    <dbReference type="NCBI Taxonomy" id="1796646"/>
    <lineage>
        <taxon>Bacteria</taxon>
        <taxon>Pseudomonadati</taxon>
        <taxon>Bacteroidota</taxon>
        <taxon>Bacteroidia</taxon>
        <taxon>Bacteroidales</taxon>
        <taxon>Muribaculaceae</taxon>
        <taxon>Muribaculum</taxon>
    </lineage>
</organism>
<evidence type="ECO:0000313" key="17">
    <source>
        <dbReference type="Proteomes" id="UP000186351"/>
    </source>
</evidence>
<comment type="function">
    <text evidence="13">Catalyzes the conversion of dethiobiotin (DTB) to biotin by the insertion of a sulfur atom into dethiobiotin via a radical-based mechanism.</text>
</comment>
<dbReference type="SUPFAM" id="SSF102114">
    <property type="entry name" value="Radical SAM enzymes"/>
    <property type="match status" value="1"/>
</dbReference>
<dbReference type="NCBIfam" id="TIGR00433">
    <property type="entry name" value="bioB"/>
    <property type="match status" value="1"/>
</dbReference>
<accession>A0A1B1SDC5</accession>
<protein>
    <recommendedName>
        <fullName evidence="3 13">Biotin synthase</fullName>
        <ecNumber evidence="3 13">2.8.1.6</ecNumber>
    </recommendedName>
</protein>
<evidence type="ECO:0000313" key="16">
    <source>
        <dbReference type="EMBL" id="ANU64841.2"/>
    </source>
</evidence>
<keyword evidence="5 13" id="KW-0808">Transferase</keyword>
<dbReference type="EC" id="2.8.1.6" evidence="3 13"/>
<keyword evidence="11 13" id="KW-0411">Iron-sulfur</keyword>
<dbReference type="RefSeq" id="WP_084274089.1">
    <property type="nucleotide sequence ID" value="NZ_CAJTAP010000035.1"/>
</dbReference>
<evidence type="ECO:0000256" key="13">
    <source>
        <dbReference type="HAMAP-Rule" id="MF_01694"/>
    </source>
</evidence>
<feature type="binding site" evidence="13 14">
    <location>
        <position position="109"/>
    </location>
    <ligand>
        <name>[2Fe-2S] cluster</name>
        <dbReference type="ChEBI" id="CHEBI:190135"/>
    </ligand>
</feature>
<dbReference type="SFLD" id="SFLDG01278">
    <property type="entry name" value="biotin_synthase_like"/>
    <property type="match status" value="1"/>
</dbReference>
<feature type="binding site" evidence="13 14">
    <location>
        <position position="72"/>
    </location>
    <ligand>
        <name>[4Fe-4S] cluster</name>
        <dbReference type="ChEBI" id="CHEBI:49883"/>
        <note>4Fe-4S-S-AdoMet</note>
    </ligand>
</feature>
<evidence type="ECO:0000259" key="15">
    <source>
        <dbReference type="PROSITE" id="PS51918"/>
    </source>
</evidence>
<dbReference type="Pfam" id="PF04055">
    <property type="entry name" value="Radical_SAM"/>
    <property type="match status" value="1"/>
</dbReference>
<sequence>MSDFLAARLSEVLDNGNGITVDEAVELNDRYSVDELADAADKVRRRWHNDEIDTCSIVNARSGRCSEDCKWCAQSRHHHTGVSEYDIIREEQALEAARMNTRHGIRRFSLVTSGRKVAPADIDSFCHIYRKIGKETPLYLCASMGLLGLYELRRLKEAGVKRYHCNLETSASYFPSLCTTHTHADKLRTIALARSVGMEVCCGGIIGMGETMRQRLELAAEARDAGAVSIPINILNPIPGTPLESTPLISEEEIVRTAALFRMIAPRCILRFAGGRMRLSHDTMRRMLLGGVNGVLMGDMLTTVGNTVEDDKRLFAESGYRESPLKA</sequence>
<dbReference type="GO" id="GO:0051537">
    <property type="term" value="F:2 iron, 2 sulfur cluster binding"/>
    <property type="evidence" value="ECO:0007669"/>
    <property type="project" value="UniProtKB-KW"/>
</dbReference>
<comment type="catalytic activity">
    <reaction evidence="12 13">
        <text>(4R,5S)-dethiobiotin + (sulfur carrier)-SH + 2 reduced [2Fe-2S]-[ferredoxin] + 2 S-adenosyl-L-methionine = (sulfur carrier)-H + biotin + 2 5'-deoxyadenosine + 2 L-methionine + 2 oxidized [2Fe-2S]-[ferredoxin]</text>
        <dbReference type="Rhea" id="RHEA:22060"/>
        <dbReference type="Rhea" id="RHEA-COMP:10000"/>
        <dbReference type="Rhea" id="RHEA-COMP:10001"/>
        <dbReference type="Rhea" id="RHEA-COMP:14737"/>
        <dbReference type="Rhea" id="RHEA-COMP:14739"/>
        <dbReference type="ChEBI" id="CHEBI:17319"/>
        <dbReference type="ChEBI" id="CHEBI:29917"/>
        <dbReference type="ChEBI" id="CHEBI:33737"/>
        <dbReference type="ChEBI" id="CHEBI:33738"/>
        <dbReference type="ChEBI" id="CHEBI:57586"/>
        <dbReference type="ChEBI" id="CHEBI:57844"/>
        <dbReference type="ChEBI" id="CHEBI:59789"/>
        <dbReference type="ChEBI" id="CHEBI:64428"/>
        <dbReference type="ChEBI" id="CHEBI:149473"/>
        <dbReference type="EC" id="2.8.1.6"/>
    </reaction>
</comment>
<keyword evidence="9 13" id="KW-0093">Biotin biosynthesis</keyword>
<feature type="binding site" evidence="13 14">
    <location>
        <position position="271"/>
    </location>
    <ligand>
        <name>[2Fe-2S] cluster</name>
        <dbReference type="ChEBI" id="CHEBI:190135"/>
    </ligand>
</feature>
<dbReference type="GO" id="GO:0005506">
    <property type="term" value="F:iron ion binding"/>
    <property type="evidence" value="ECO:0007669"/>
    <property type="project" value="UniProtKB-UniRule"/>
</dbReference>
<keyword evidence="7 13" id="KW-0001">2Fe-2S</keyword>
<evidence type="ECO:0000256" key="7">
    <source>
        <dbReference type="ARBA" id="ARBA00022714"/>
    </source>
</evidence>
<dbReference type="InterPro" id="IPR058240">
    <property type="entry name" value="rSAM_sf"/>
</dbReference>
<reference evidence="17" key="1">
    <citation type="submission" date="2016-04" db="EMBL/GenBank/DDBJ databases">
        <title>Complete Genome Sequences of Twelve Strains of a Stable Defined Moderately Diverse Mouse Microbiota 2 (sDMDMm2).</title>
        <authorList>
            <person name="Uchimura Y."/>
            <person name="Wyss M."/>
            <person name="Brugiroux S."/>
            <person name="Limenitakis J.P."/>
            <person name="Stecher B."/>
            <person name="McCoy K.D."/>
            <person name="Macpherson A.J."/>
        </authorList>
    </citation>
    <scope>NUCLEOTIDE SEQUENCE [LARGE SCALE GENOMIC DNA]</scope>
    <source>
        <strain evidence="17">YL27</strain>
    </source>
</reference>
<dbReference type="Gene3D" id="3.20.20.70">
    <property type="entry name" value="Aldolase class I"/>
    <property type="match status" value="1"/>
</dbReference>
<dbReference type="InterPro" id="IPR024177">
    <property type="entry name" value="Biotin_synthase"/>
</dbReference>
<comment type="cofactor">
    <cofactor evidence="13 14">
        <name>[4Fe-4S] cluster</name>
        <dbReference type="ChEBI" id="CHEBI:49883"/>
    </cofactor>
    <text evidence="13 14">Binds 1 [4Fe-4S] cluster. The cluster is coordinated with 3 cysteines and an exchangeable S-adenosyl-L-methionine.</text>
</comment>
<dbReference type="EMBL" id="CP015402">
    <property type="protein sequence ID" value="ANU64841.2"/>
    <property type="molecule type" value="Genomic_DNA"/>
</dbReference>
<dbReference type="SFLD" id="SFLDS00029">
    <property type="entry name" value="Radical_SAM"/>
    <property type="match status" value="1"/>
</dbReference>
<dbReference type="InterPro" id="IPR010722">
    <property type="entry name" value="BATS_dom"/>
</dbReference>
<dbReference type="InterPro" id="IPR007197">
    <property type="entry name" value="rSAM"/>
</dbReference>
<dbReference type="GO" id="GO:0051539">
    <property type="term" value="F:4 iron, 4 sulfur cluster binding"/>
    <property type="evidence" value="ECO:0007669"/>
    <property type="project" value="UniProtKB-KW"/>
</dbReference>
<comment type="similarity">
    <text evidence="2 13">Belongs to the radical SAM superfamily. Biotin synthase family.</text>
</comment>
<dbReference type="HAMAP" id="MF_01694">
    <property type="entry name" value="BioB"/>
    <property type="match status" value="1"/>
</dbReference>
<dbReference type="GO" id="GO:0009102">
    <property type="term" value="P:biotin biosynthetic process"/>
    <property type="evidence" value="ECO:0007669"/>
    <property type="project" value="UniProtKB-UniRule"/>
</dbReference>
<dbReference type="GeneID" id="65537218"/>
<dbReference type="AlphaFoldDB" id="A0A1B1SDC5"/>
<keyword evidence="10 13" id="KW-0408">Iron</keyword>
<evidence type="ECO:0000256" key="1">
    <source>
        <dbReference type="ARBA" id="ARBA00004942"/>
    </source>
</evidence>
<dbReference type="STRING" id="1796646.A4V02_10090"/>
<dbReference type="Proteomes" id="UP000186351">
    <property type="component" value="Chromosome"/>
</dbReference>
<evidence type="ECO:0000256" key="4">
    <source>
        <dbReference type="ARBA" id="ARBA00022485"/>
    </source>
</evidence>
<evidence type="ECO:0000256" key="12">
    <source>
        <dbReference type="ARBA" id="ARBA00051157"/>
    </source>
</evidence>
<dbReference type="Pfam" id="PF06968">
    <property type="entry name" value="BATS"/>
    <property type="match status" value="1"/>
</dbReference>
<dbReference type="PIRSF" id="PIRSF001619">
    <property type="entry name" value="Biotin_synth"/>
    <property type="match status" value="1"/>
</dbReference>
<dbReference type="PANTHER" id="PTHR22976">
    <property type="entry name" value="BIOTIN SYNTHASE"/>
    <property type="match status" value="1"/>
</dbReference>
<dbReference type="PANTHER" id="PTHR22976:SF2">
    <property type="entry name" value="BIOTIN SYNTHASE, MITOCHONDRIAL"/>
    <property type="match status" value="1"/>
</dbReference>
<comment type="cofactor">
    <cofactor evidence="13">
        <name>[2Fe-2S] cluster</name>
        <dbReference type="ChEBI" id="CHEBI:190135"/>
    </cofactor>
    <text evidence="13">Binds 1 [2Fe-2S] cluster. The cluster is coordinated with 3 cysteines and 1 arginine.</text>
</comment>
<feature type="domain" description="Radical SAM core" evidence="15">
    <location>
        <begin position="47"/>
        <end position="273"/>
    </location>
</feature>
<gene>
    <name evidence="13" type="primary">bioB</name>
    <name evidence="16" type="ORF">A4V02_10090</name>
</gene>
<feature type="binding site" evidence="13 14">
    <location>
        <position position="141"/>
    </location>
    <ligand>
        <name>[2Fe-2S] cluster</name>
        <dbReference type="ChEBI" id="CHEBI:190135"/>
    </ligand>
</feature>
<dbReference type="SMART" id="SM00876">
    <property type="entry name" value="BATS"/>
    <property type="match status" value="1"/>
</dbReference>
<dbReference type="InterPro" id="IPR006638">
    <property type="entry name" value="Elp3/MiaA/NifB-like_rSAM"/>
</dbReference>
<feature type="binding site" evidence="13 14">
    <location>
        <position position="69"/>
    </location>
    <ligand>
        <name>[4Fe-4S] cluster</name>
        <dbReference type="ChEBI" id="CHEBI:49883"/>
        <note>4Fe-4S-S-AdoMet</note>
    </ligand>
</feature>
<name>A0A1B1SDC5_9BACT</name>
<evidence type="ECO:0000256" key="8">
    <source>
        <dbReference type="ARBA" id="ARBA00022723"/>
    </source>
</evidence>
<keyword evidence="17" id="KW-1185">Reference proteome</keyword>
<evidence type="ECO:0000256" key="2">
    <source>
        <dbReference type="ARBA" id="ARBA00010765"/>
    </source>
</evidence>
<feature type="binding site" evidence="13 14">
    <location>
        <position position="201"/>
    </location>
    <ligand>
        <name>[2Fe-2S] cluster</name>
        <dbReference type="ChEBI" id="CHEBI:190135"/>
    </ligand>
</feature>
<dbReference type="SMART" id="SM00729">
    <property type="entry name" value="Elp3"/>
    <property type="match status" value="1"/>
</dbReference>
<comment type="subunit">
    <text evidence="13">Homodimer.</text>
</comment>
<proteinExistence type="inferred from homology"/>
<keyword evidence="6 13" id="KW-0949">S-adenosyl-L-methionine</keyword>
<dbReference type="CDD" id="cd01335">
    <property type="entry name" value="Radical_SAM"/>
    <property type="match status" value="1"/>
</dbReference>
<keyword evidence="4 13" id="KW-0004">4Fe-4S</keyword>
<keyword evidence="8 13" id="KW-0479">Metal-binding</keyword>
<dbReference type="SFLD" id="SFLDG01060">
    <property type="entry name" value="BATS_domain_containing"/>
    <property type="match status" value="1"/>
</dbReference>
<dbReference type="InterPro" id="IPR013785">
    <property type="entry name" value="Aldolase_TIM"/>
</dbReference>
<comment type="cofactor">
    <cofactor evidence="14">
        <name>[2Fe-2S] cluster</name>
        <dbReference type="ChEBI" id="CHEBI:190135"/>
    </cofactor>
    <text evidence="14">Binds 1 [2Fe-2S] cluster. The cluster is coordinated with 3 cysteines and 1 arginine.</text>
</comment>
<dbReference type="GO" id="GO:0004076">
    <property type="term" value="F:biotin synthase activity"/>
    <property type="evidence" value="ECO:0007669"/>
    <property type="project" value="UniProtKB-UniRule"/>
</dbReference>
<comment type="pathway">
    <text evidence="1 13">Cofactor biosynthesis; biotin biosynthesis; biotin from 7,8-diaminononanoate: step 2/2.</text>
</comment>
<evidence type="ECO:0000256" key="14">
    <source>
        <dbReference type="PIRSR" id="PIRSR001619-1"/>
    </source>
</evidence>
<evidence type="ECO:0000256" key="3">
    <source>
        <dbReference type="ARBA" id="ARBA00012236"/>
    </source>
</evidence>